<gene>
    <name evidence="1" type="ORF">ALECFALPRED_010302</name>
</gene>
<dbReference type="EMBL" id="CAJPDR010000085">
    <property type="protein sequence ID" value="CAF9915686.1"/>
    <property type="molecule type" value="Genomic_DNA"/>
</dbReference>
<name>A0A8H3EY48_9LECA</name>
<dbReference type="OrthoDB" id="5340245at2759"/>
<evidence type="ECO:0000313" key="2">
    <source>
        <dbReference type="Proteomes" id="UP000664203"/>
    </source>
</evidence>
<proteinExistence type="predicted"/>
<accession>A0A8H3EY48</accession>
<dbReference type="AlphaFoldDB" id="A0A8H3EY48"/>
<evidence type="ECO:0000313" key="1">
    <source>
        <dbReference type="EMBL" id="CAF9915686.1"/>
    </source>
</evidence>
<comment type="caution">
    <text evidence="1">The sequence shown here is derived from an EMBL/GenBank/DDBJ whole genome shotgun (WGS) entry which is preliminary data.</text>
</comment>
<sequence length="148" mass="16609">MVFYGTTLNGAFFRKPELQTAAALYLYCKNADGTYADAELIGEIILDMRRISGPALPCEGIETFLRDSPNPSLQEAWREVQDNELEWRGKAGAAYWTWRNKKTELVHRLGKDGKIVRHWAVAGYDQTLKEVRGGSGERDRKDGQGGTA</sequence>
<keyword evidence="2" id="KW-1185">Reference proteome</keyword>
<reference evidence="1" key="1">
    <citation type="submission" date="2021-03" db="EMBL/GenBank/DDBJ databases">
        <authorList>
            <person name="Tagirdzhanova G."/>
        </authorList>
    </citation>
    <scope>NUCLEOTIDE SEQUENCE</scope>
</reference>
<protein>
    <submittedName>
        <fullName evidence="1">Uncharacterized protein</fullName>
    </submittedName>
</protein>
<organism evidence="1 2">
    <name type="scientific">Alectoria fallacina</name>
    <dbReference type="NCBI Taxonomy" id="1903189"/>
    <lineage>
        <taxon>Eukaryota</taxon>
        <taxon>Fungi</taxon>
        <taxon>Dikarya</taxon>
        <taxon>Ascomycota</taxon>
        <taxon>Pezizomycotina</taxon>
        <taxon>Lecanoromycetes</taxon>
        <taxon>OSLEUM clade</taxon>
        <taxon>Lecanoromycetidae</taxon>
        <taxon>Lecanorales</taxon>
        <taxon>Lecanorineae</taxon>
        <taxon>Parmeliaceae</taxon>
        <taxon>Alectoria</taxon>
    </lineage>
</organism>
<dbReference type="Proteomes" id="UP000664203">
    <property type="component" value="Unassembled WGS sequence"/>
</dbReference>